<accession>A0A9W6JKZ4</accession>
<dbReference type="InterPro" id="IPR032693">
    <property type="entry name" value="YtkA-like_dom"/>
</dbReference>
<dbReference type="Pfam" id="PF13115">
    <property type="entry name" value="YtkA"/>
    <property type="match status" value="1"/>
</dbReference>
<evidence type="ECO:0000313" key="4">
    <source>
        <dbReference type="Proteomes" id="UP001143364"/>
    </source>
</evidence>
<keyword evidence="1" id="KW-0732">Signal</keyword>
<reference evidence="3" key="2">
    <citation type="submission" date="2023-01" db="EMBL/GenBank/DDBJ databases">
        <authorList>
            <person name="Sun Q."/>
            <person name="Evtushenko L."/>
        </authorList>
    </citation>
    <scope>NUCLEOTIDE SEQUENCE</scope>
    <source>
        <strain evidence="3">VKM B-2555</strain>
    </source>
</reference>
<organism evidence="3 4">
    <name type="scientific">Methylopila jiangsuensis</name>
    <dbReference type="NCBI Taxonomy" id="586230"/>
    <lineage>
        <taxon>Bacteria</taxon>
        <taxon>Pseudomonadati</taxon>
        <taxon>Pseudomonadota</taxon>
        <taxon>Alphaproteobacteria</taxon>
        <taxon>Hyphomicrobiales</taxon>
        <taxon>Methylopilaceae</taxon>
        <taxon>Methylopila</taxon>
    </lineage>
</organism>
<reference evidence="3" key="1">
    <citation type="journal article" date="2014" name="Int. J. Syst. Evol. Microbiol.">
        <title>Complete genome sequence of Corynebacterium casei LMG S-19264T (=DSM 44701T), isolated from a smear-ripened cheese.</title>
        <authorList>
            <consortium name="US DOE Joint Genome Institute (JGI-PGF)"/>
            <person name="Walter F."/>
            <person name="Albersmeier A."/>
            <person name="Kalinowski J."/>
            <person name="Ruckert C."/>
        </authorList>
    </citation>
    <scope>NUCLEOTIDE SEQUENCE</scope>
    <source>
        <strain evidence="3">VKM B-2555</strain>
    </source>
</reference>
<dbReference type="EMBL" id="BSFK01000016">
    <property type="protein sequence ID" value="GLK77629.1"/>
    <property type="molecule type" value="Genomic_DNA"/>
</dbReference>
<evidence type="ECO:0000313" key="3">
    <source>
        <dbReference type="EMBL" id="GLK77629.1"/>
    </source>
</evidence>
<feature type="domain" description="YtkA-like" evidence="2">
    <location>
        <begin position="27"/>
        <end position="112"/>
    </location>
</feature>
<keyword evidence="4" id="KW-1185">Reference proteome</keyword>
<protein>
    <recommendedName>
        <fullName evidence="2">YtkA-like domain-containing protein</fullName>
    </recommendedName>
</protein>
<dbReference type="Proteomes" id="UP001143364">
    <property type="component" value="Unassembled WGS sequence"/>
</dbReference>
<gene>
    <name evidence="3" type="ORF">GCM10008171_28830</name>
</gene>
<feature type="signal peptide" evidence="1">
    <location>
        <begin position="1"/>
        <end position="27"/>
    </location>
</feature>
<name>A0A9W6JKZ4_9HYPH</name>
<dbReference type="AlphaFoldDB" id="A0A9W6JKZ4"/>
<proteinExistence type="predicted"/>
<dbReference type="RefSeq" id="WP_271205470.1">
    <property type="nucleotide sequence ID" value="NZ_BSFK01000016.1"/>
</dbReference>
<comment type="caution">
    <text evidence="3">The sequence shown here is derived from an EMBL/GenBank/DDBJ whole genome shotgun (WGS) entry which is preliminary data.</text>
</comment>
<evidence type="ECO:0000256" key="1">
    <source>
        <dbReference type="SAM" id="SignalP"/>
    </source>
</evidence>
<evidence type="ECO:0000259" key="2">
    <source>
        <dbReference type="Pfam" id="PF13115"/>
    </source>
</evidence>
<feature type="chain" id="PRO_5040855846" description="YtkA-like domain-containing protein" evidence="1">
    <location>
        <begin position="28"/>
        <end position="133"/>
    </location>
</feature>
<sequence>MTYRLRLRACEATLAAILATASFSASADPKNYEFQLVDPAPKIGDVVLSVRLLDARSGKVVPDAVIFAWRVDMAPDGMASMTAPLEPQASNQPGVYQFRANLPMEGAWRLSLAAKVQGEAETVVGSPILRALP</sequence>